<dbReference type="EMBL" id="WWNE01000006">
    <property type="protein sequence ID" value="NBG66033.1"/>
    <property type="molecule type" value="Genomic_DNA"/>
</dbReference>
<name>A0A6N9NJD4_9FLAO</name>
<sequence>MILIYTHKITNRVQYSLELVFETILGLKIKLTSEKQEFADFSGPKISYCYRPVAEELHFAAVDFLFQNGIEEQELKVFDVDGYPAFFKTNSNSELPFDVFALSFYLVSRYEEYLPHIRDVFDRFDPKESIAYKNRFIKRPLVNLWAQRLKVILESKFPDLDFKSRNYQFLPTLDVDNAFAYRQKGVVRTIGASLKYLFKFQFSKLVRQLKVVFGLAHDPYDTFEHLNEVHAEYKLHPIYFFLVADYGFNDKNVPIESRSFQSVIKSTADEAEIGIHPGYVSNENVAKLEKEIKRLAGVIKRDVTKSRQHFLKLTLPETYRNLIHFDMKEDYTMGYAATVGFRASICTPFYFYDLDLEVITDLKVYPFCIMDASLKFYYNYTIEEAKEAIDEMVDAVRQVDGTFISLWHNESLSDEDIWVGWRSIYSYLLEKASEK</sequence>
<protein>
    <recommendedName>
        <fullName evidence="1">DUF7033 domain-containing protein</fullName>
    </recommendedName>
</protein>
<dbReference type="CDD" id="cd10931">
    <property type="entry name" value="CE4_u7"/>
    <property type="match status" value="1"/>
</dbReference>
<evidence type="ECO:0000313" key="2">
    <source>
        <dbReference type="EMBL" id="NBG66033.1"/>
    </source>
</evidence>
<evidence type="ECO:0000313" key="3">
    <source>
        <dbReference type="Proteomes" id="UP000470771"/>
    </source>
</evidence>
<dbReference type="Proteomes" id="UP000470771">
    <property type="component" value="Unassembled WGS sequence"/>
</dbReference>
<reference evidence="2 3" key="1">
    <citation type="submission" date="2019-12" db="EMBL/GenBank/DDBJ databases">
        <authorList>
            <person name="Zhao J."/>
        </authorList>
    </citation>
    <scope>NUCLEOTIDE SEQUENCE [LARGE SCALE GENOMIC DNA]</scope>
    <source>
        <strain evidence="2 3">S-15</strain>
    </source>
</reference>
<dbReference type="Pfam" id="PF23019">
    <property type="entry name" value="DUF7033"/>
    <property type="match status" value="1"/>
</dbReference>
<accession>A0A6N9NJD4</accession>
<keyword evidence="3" id="KW-1185">Reference proteome</keyword>
<dbReference type="AlphaFoldDB" id="A0A6N9NJD4"/>
<evidence type="ECO:0000259" key="1">
    <source>
        <dbReference type="Pfam" id="PF23019"/>
    </source>
</evidence>
<dbReference type="RefSeq" id="WP_160632980.1">
    <property type="nucleotide sequence ID" value="NZ_WWNE01000006.1"/>
</dbReference>
<comment type="caution">
    <text evidence="2">The sequence shown here is derived from an EMBL/GenBank/DDBJ whole genome shotgun (WGS) entry which is preliminary data.</text>
</comment>
<dbReference type="InterPro" id="IPR054297">
    <property type="entry name" value="DUF7033"/>
</dbReference>
<feature type="domain" description="DUF7033" evidence="1">
    <location>
        <begin position="95"/>
        <end position="183"/>
    </location>
</feature>
<organism evidence="2 3">
    <name type="scientific">Acidiluteibacter ferrifornacis</name>
    <dbReference type="NCBI Taxonomy" id="2692424"/>
    <lineage>
        <taxon>Bacteria</taxon>
        <taxon>Pseudomonadati</taxon>
        <taxon>Bacteroidota</taxon>
        <taxon>Flavobacteriia</taxon>
        <taxon>Flavobacteriales</taxon>
        <taxon>Cryomorphaceae</taxon>
        <taxon>Acidiluteibacter</taxon>
    </lineage>
</organism>
<gene>
    <name evidence="2" type="ORF">GQN54_07870</name>
</gene>
<proteinExistence type="predicted"/>